<evidence type="ECO:0000313" key="1">
    <source>
        <dbReference type="EMBL" id="ANQ10244.1"/>
    </source>
</evidence>
<dbReference type="KEGG" id="pcot:PCOAH_00044410"/>
<accession>A0A1B1E5D9</accession>
<dbReference type="InterPro" id="IPR008780">
    <property type="entry name" value="Plasmodium_Vir"/>
</dbReference>
<protein>
    <submittedName>
        <fullName evidence="1">KIR-like protein</fullName>
    </submittedName>
</protein>
<dbReference type="RefSeq" id="XP_019916939.1">
    <property type="nucleotide sequence ID" value="XM_020061225.1"/>
</dbReference>
<dbReference type="VEuPathDB" id="PlasmoDB:PCOAH_00044410"/>
<dbReference type="Proteomes" id="UP000092716">
    <property type="component" value="Chromosome 12"/>
</dbReference>
<organism evidence="1 2">
    <name type="scientific">Plasmodium coatneyi</name>
    <dbReference type="NCBI Taxonomy" id="208452"/>
    <lineage>
        <taxon>Eukaryota</taxon>
        <taxon>Sar</taxon>
        <taxon>Alveolata</taxon>
        <taxon>Apicomplexa</taxon>
        <taxon>Aconoidasida</taxon>
        <taxon>Haemosporida</taxon>
        <taxon>Plasmodiidae</taxon>
        <taxon>Plasmodium</taxon>
    </lineage>
</organism>
<keyword evidence="2" id="KW-1185">Reference proteome</keyword>
<reference evidence="2" key="1">
    <citation type="submission" date="2016-06" db="EMBL/GenBank/DDBJ databases">
        <title>First high quality genome sequence of Plasmodium coatneyi using continuous long reads from single molecule, real-time sequencing.</title>
        <authorList>
            <person name="Chien J.-T."/>
            <person name="Pakala S.B."/>
            <person name="Geraldo J.A."/>
            <person name="Lapp S.A."/>
            <person name="Barnwell J.W."/>
            <person name="Kissinger J.C."/>
            <person name="Galinski M.R."/>
            <person name="Humphrey J.C."/>
        </authorList>
    </citation>
    <scope>NUCLEOTIDE SEQUENCE [LARGE SCALE GENOMIC DNA]</scope>
    <source>
        <strain evidence="2">Hackeri</strain>
    </source>
</reference>
<dbReference type="AlphaFoldDB" id="A0A1B1E5D9"/>
<dbReference type="Pfam" id="PF05795">
    <property type="entry name" value="Plasmodium_Vir"/>
    <property type="match status" value="1"/>
</dbReference>
<sequence>MSGSNTGKELKCSRNAGGLNASGKQLGEMVTELQSGRNLAVDILRAACCVLGAYTKNIRGDGGCDLLYYLVGSIVYKKLGREHDFGRTMNNLYKVLGQMLNTSECKIEDHTNGESLFAKMEQLHEYNLSPDGTWEEKGNPNQVNCGMCTNYLKEIAEACGKVKTYCRDPGNSHSCEGIGEAMHKHSPEYVLHLIYGIIPEFEGTLMEERKQEDENPCLNKLPSQGMYNKFQKDLSACSSDDSVEGMKANLRGDTNIEASMDYILNAWCTVSNIEVGNNLCDERWNFLYYWVGFTLSDTPVGDSFSGLMKKVYSTLGNCSSGSKCDIIHTSDVSRNFHQQMRTVHAYCQDYNTIEQQSEVSGNSCKEIYYTYLEGVSTAYKAVMQHCAQDTTKGYCQEFKRKYEKYGGPVLSDLMCSLKYTADCPTNNNHITTSAAAISSTLALLGLPAAAFFSYKVQLPL</sequence>
<dbReference type="EMBL" id="CP016250">
    <property type="protein sequence ID" value="ANQ10244.1"/>
    <property type="molecule type" value="Genomic_DNA"/>
</dbReference>
<proteinExistence type="predicted"/>
<dbReference type="GeneID" id="30911172"/>
<gene>
    <name evidence="1" type="ORF">PCOAH_00044410</name>
</gene>
<evidence type="ECO:0000313" key="2">
    <source>
        <dbReference type="Proteomes" id="UP000092716"/>
    </source>
</evidence>
<name>A0A1B1E5D9_9APIC</name>